<feature type="repeat" description="TPR" evidence="3">
    <location>
        <begin position="30"/>
        <end position="63"/>
    </location>
</feature>
<dbReference type="Pfam" id="PF13424">
    <property type="entry name" value="TPR_12"/>
    <property type="match status" value="1"/>
</dbReference>
<name>A0A813VII7_9BILA</name>
<sequence length="85" mass="9824">MGDYPKALSYYEKDLAIGQQSLPSNHPDLAKSYNNIGLVYENMGNYLKAHSFYERAVEIGQQSLPTNHPNLKMYRENLEDMKKKL</sequence>
<evidence type="ECO:0000313" key="7">
    <source>
        <dbReference type="Proteomes" id="UP000663832"/>
    </source>
</evidence>
<keyword evidence="1" id="KW-0677">Repeat</keyword>
<evidence type="ECO:0000256" key="1">
    <source>
        <dbReference type="ARBA" id="ARBA00022737"/>
    </source>
</evidence>
<dbReference type="PANTHER" id="PTHR45641">
    <property type="entry name" value="TETRATRICOPEPTIDE REPEAT PROTEIN (AFU_ORTHOLOGUE AFUA_6G03870)"/>
    <property type="match status" value="1"/>
</dbReference>
<keyword evidence="7" id="KW-1185">Reference proteome</keyword>
<protein>
    <recommendedName>
        <fullName evidence="9">Tetratricopeptide repeat protein</fullName>
    </recommendedName>
</protein>
<dbReference type="EMBL" id="CAJNOM010000168">
    <property type="protein sequence ID" value="CAF1172862.1"/>
    <property type="molecule type" value="Genomic_DNA"/>
</dbReference>
<evidence type="ECO:0000313" key="4">
    <source>
        <dbReference type="EMBL" id="CAF0843630.1"/>
    </source>
</evidence>
<dbReference type="AlphaFoldDB" id="A0A813VII7"/>
<evidence type="ECO:0000313" key="5">
    <source>
        <dbReference type="EMBL" id="CAF1171534.1"/>
    </source>
</evidence>
<evidence type="ECO:0008006" key="9">
    <source>
        <dbReference type="Google" id="ProtNLM"/>
    </source>
</evidence>
<keyword evidence="2 3" id="KW-0802">TPR repeat</keyword>
<proteinExistence type="predicted"/>
<evidence type="ECO:0000256" key="2">
    <source>
        <dbReference type="ARBA" id="ARBA00022803"/>
    </source>
</evidence>
<dbReference type="Proteomes" id="UP000663877">
    <property type="component" value="Unassembled WGS sequence"/>
</dbReference>
<dbReference type="PROSITE" id="PS50005">
    <property type="entry name" value="TPR"/>
    <property type="match status" value="1"/>
</dbReference>
<dbReference type="Proteomes" id="UP000663832">
    <property type="component" value="Unassembled WGS sequence"/>
</dbReference>
<gene>
    <name evidence="4" type="ORF">BJG266_LOCUS7451</name>
    <name evidence="5" type="ORF">QVE165_LOCUS24149</name>
    <name evidence="6" type="ORF">QVE165_LOCUS24223</name>
</gene>
<dbReference type="SMART" id="SM00028">
    <property type="entry name" value="TPR"/>
    <property type="match status" value="1"/>
</dbReference>
<comment type="caution">
    <text evidence="4">The sequence shown here is derived from an EMBL/GenBank/DDBJ whole genome shotgun (WGS) entry which is preliminary data.</text>
</comment>
<dbReference type="InterPro" id="IPR019734">
    <property type="entry name" value="TPR_rpt"/>
</dbReference>
<evidence type="ECO:0000313" key="6">
    <source>
        <dbReference type="EMBL" id="CAF1172862.1"/>
    </source>
</evidence>
<evidence type="ECO:0000313" key="8">
    <source>
        <dbReference type="Proteomes" id="UP000663877"/>
    </source>
</evidence>
<reference evidence="4" key="1">
    <citation type="submission" date="2021-02" db="EMBL/GenBank/DDBJ databases">
        <authorList>
            <person name="Nowell W R."/>
        </authorList>
    </citation>
    <scope>NUCLEOTIDE SEQUENCE</scope>
</reference>
<dbReference type="Gene3D" id="1.25.40.10">
    <property type="entry name" value="Tetratricopeptide repeat domain"/>
    <property type="match status" value="1"/>
</dbReference>
<dbReference type="InterPro" id="IPR011990">
    <property type="entry name" value="TPR-like_helical_dom_sf"/>
</dbReference>
<dbReference type="OrthoDB" id="10014913at2759"/>
<dbReference type="PANTHER" id="PTHR45641:SF19">
    <property type="entry name" value="NEPHROCYSTIN-3"/>
    <property type="match status" value="1"/>
</dbReference>
<dbReference type="SUPFAM" id="SSF48452">
    <property type="entry name" value="TPR-like"/>
    <property type="match status" value="1"/>
</dbReference>
<organism evidence="4 8">
    <name type="scientific">Adineta steineri</name>
    <dbReference type="NCBI Taxonomy" id="433720"/>
    <lineage>
        <taxon>Eukaryota</taxon>
        <taxon>Metazoa</taxon>
        <taxon>Spiralia</taxon>
        <taxon>Gnathifera</taxon>
        <taxon>Rotifera</taxon>
        <taxon>Eurotatoria</taxon>
        <taxon>Bdelloidea</taxon>
        <taxon>Adinetida</taxon>
        <taxon>Adinetidae</taxon>
        <taxon>Adineta</taxon>
    </lineage>
</organism>
<dbReference type="PROSITE" id="PS50293">
    <property type="entry name" value="TPR_REGION"/>
    <property type="match status" value="1"/>
</dbReference>
<dbReference type="EMBL" id="CAJNOM010000167">
    <property type="protein sequence ID" value="CAF1171534.1"/>
    <property type="molecule type" value="Genomic_DNA"/>
</dbReference>
<accession>A0A813VII7</accession>
<dbReference type="EMBL" id="CAJNOI010000022">
    <property type="protein sequence ID" value="CAF0843630.1"/>
    <property type="molecule type" value="Genomic_DNA"/>
</dbReference>
<evidence type="ECO:0000256" key="3">
    <source>
        <dbReference type="PROSITE-ProRule" id="PRU00339"/>
    </source>
</evidence>